<reference evidence="2" key="1">
    <citation type="submission" date="2020-01" db="EMBL/GenBank/DDBJ databases">
        <authorList>
            <person name="Meier V. D."/>
            <person name="Meier V D."/>
        </authorList>
    </citation>
    <scope>NUCLEOTIDE SEQUENCE</scope>
    <source>
        <strain evidence="2">HLG_WM_MAG_10</strain>
    </source>
</reference>
<dbReference type="EMBL" id="CACVAQ010000156">
    <property type="protein sequence ID" value="CAA6809582.1"/>
    <property type="molecule type" value="Genomic_DNA"/>
</dbReference>
<sequence>MIKSKLLFCLFSLLITNSLFACSCPKNNPEELVLDYLSTDILFEGTVLKIKQKKIHTKVVFKISKIEKGNYTKKKIVFYIDNSCSFELKKNEKWFIGVDNENKLYYTDICYTNYKIDSFAYCNFRSIIFYHFLNDNNFRQLFFDLCKASKII</sequence>
<accession>A0A6S6SUM1</accession>
<proteinExistence type="predicted"/>
<keyword evidence="1" id="KW-0732">Signal</keyword>
<dbReference type="PROSITE" id="PS51257">
    <property type="entry name" value="PROKAR_LIPOPROTEIN"/>
    <property type="match status" value="1"/>
</dbReference>
<name>A0A6S6SUM1_9BACT</name>
<feature type="signal peptide" evidence="1">
    <location>
        <begin position="1"/>
        <end position="21"/>
    </location>
</feature>
<dbReference type="AlphaFoldDB" id="A0A6S6SUM1"/>
<evidence type="ECO:0008006" key="3">
    <source>
        <dbReference type="Google" id="ProtNLM"/>
    </source>
</evidence>
<dbReference type="SUPFAM" id="SSF50242">
    <property type="entry name" value="TIMP-like"/>
    <property type="match status" value="1"/>
</dbReference>
<organism evidence="2">
    <name type="scientific">uncultured Aureispira sp</name>
    <dbReference type="NCBI Taxonomy" id="1331704"/>
    <lineage>
        <taxon>Bacteria</taxon>
        <taxon>Pseudomonadati</taxon>
        <taxon>Bacteroidota</taxon>
        <taxon>Saprospiria</taxon>
        <taxon>Saprospirales</taxon>
        <taxon>Saprospiraceae</taxon>
        <taxon>Aureispira</taxon>
        <taxon>environmental samples</taxon>
    </lineage>
</organism>
<evidence type="ECO:0000256" key="1">
    <source>
        <dbReference type="SAM" id="SignalP"/>
    </source>
</evidence>
<protein>
    <recommendedName>
        <fullName evidence="3">Tissue inhibitor of metalloproteinase</fullName>
    </recommendedName>
</protein>
<gene>
    <name evidence="2" type="ORF">HELGO_WM36296</name>
</gene>
<dbReference type="InterPro" id="IPR008993">
    <property type="entry name" value="TIMP-like_OB-fold"/>
</dbReference>
<feature type="chain" id="PRO_5027535855" description="Tissue inhibitor of metalloproteinase" evidence="1">
    <location>
        <begin position="22"/>
        <end position="152"/>
    </location>
</feature>
<evidence type="ECO:0000313" key="2">
    <source>
        <dbReference type="EMBL" id="CAA6809582.1"/>
    </source>
</evidence>